<gene>
    <name evidence="1" type="ORF">XAT740_LOCUS38272</name>
</gene>
<keyword evidence="2" id="KW-1185">Reference proteome</keyword>
<organism evidence="1 2">
    <name type="scientific">Adineta ricciae</name>
    <name type="common">Rotifer</name>
    <dbReference type="NCBI Taxonomy" id="249248"/>
    <lineage>
        <taxon>Eukaryota</taxon>
        <taxon>Metazoa</taxon>
        <taxon>Spiralia</taxon>
        <taxon>Gnathifera</taxon>
        <taxon>Rotifera</taxon>
        <taxon>Eurotatoria</taxon>
        <taxon>Bdelloidea</taxon>
        <taxon>Adinetida</taxon>
        <taxon>Adinetidae</taxon>
        <taxon>Adineta</taxon>
    </lineage>
</organism>
<evidence type="ECO:0000313" key="1">
    <source>
        <dbReference type="EMBL" id="CAF1476198.1"/>
    </source>
</evidence>
<proteinExistence type="predicted"/>
<protein>
    <submittedName>
        <fullName evidence="1">Uncharacterized protein</fullName>
    </submittedName>
</protein>
<comment type="caution">
    <text evidence="1">The sequence shown here is derived from an EMBL/GenBank/DDBJ whole genome shotgun (WGS) entry which is preliminary data.</text>
</comment>
<accession>A0A815REM8</accession>
<dbReference type="AlphaFoldDB" id="A0A815REM8"/>
<reference evidence="1" key="1">
    <citation type="submission" date="2021-02" db="EMBL/GenBank/DDBJ databases">
        <authorList>
            <person name="Nowell W R."/>
        </authorList>
    </citation>
    <scope>NUCLEOTIDE SEQUENCE</scope>
</reference>
<dbReference type="EMBL" id="CAJNOR010004112">
    <property type="protein sequence ID" value="CAF1476198.1"/>
    <property type="molecule type" value="Genomic_DNA"/>
</dbReference>
<evidence type="ECO:0000313" key="2">
    <source>
        <dbReference type="Proteomes" id="UP000663828"/>
    </source>
</evidence>
<name>A0A815REM8_ADIRI</name>
<dbReference type="Proteomes" id="UP000663828">
    <property type="component" value="Unassembled WGS sequence"/>
</dbReference>
<sequence length="66" mass="6797">MACNISKHSNDYSNISASSAKSGLSFGYLTLGFSGSGLLVNILNTDNGNAATESAPILKSDISEQL</sequence>